<dbReference type="GO" id="GO:0005829">
    <property type="term" value="C:cytosol"/>
    <property type="evidence" value="ECO:0007669"/>
    <property type="project" value="TreeGrafter"/>
</dbReference>
<sequence>MLKKSFVVAMALLSGVVFWGTANHQPALAATKAKPVNLYLTRHGQTMFNINGRGQGWADSPLTDTGIQVAHQLGYGLYGLHFSAAYSADNMRTFKTAHYALSSSGNGKVPVTWTANLREGGYGSFEGQKYDEVNKITMPLLRPAGTYSGPQDFSKAQQALGKDFWPALQDAYHDAESVDGGKYSDPTLPASLKAESANQVISRMNTELTAIAKKAANKGGNVLVVSSGMSIPEWLSAQANYTVNSFVNWGNEAVMKVTYKNGQFYFPKYVSSETLLYTINKGAKLQQLPANQLRVRTFKVKKNVLTGKTSSNAALTVLNNKGTVLQKTKAKPAGNFTFKLSSAALKKVKNFKQFKLMSTPAGAKESLNMASDQITQTVFGNKTATVKVVQ</sequence>
<dbReference type="Pfam" id="PF00300">
    <property type="entry name" value="His_Phos_1"/>
    <property type="match status" value="1"/>
</dbReference>
<dbReference type="GO" id="GO:0043456">
    <property type="term" value="P:regulation of pentose-phosphate shunt"/>
    <property type="evidence" value="ECO:0007669"/>
    <property type="project" value="TreeGrafter"/>
</dbReference>
<dbReference type="Pfam" id="PF17936">
    <property type="entry name" value="Big_6"/>
    <property type="match status" value="1"/>
</dbReference>
<feature type="domain" description="Bacterial Ig" evidence="5">
    <location>
        <begin position="297"/>
        <end position="344"/>
    </location>
</feature>
<dbReference type="EMBL" id="BAKI01000038">
    <property type="protein sequence ID" value="GAF37566.1"/>
    <property type="molecule type" value="Genomic_DNA"/>
</dbReference>
<feature type="binding site" evidence="3">
    <location>
        <begin position="42"/>
        <end position="49"/>
    </location>
    <ligand>
        <name>substrate</name>
    </ligand>
</feature>
<organism evidence="6 8">
    <name type="scientific">Lentilactobacillus farraginis DSM 18382 = JCM 14108</name>
    <dbReference type="NCBI Taxonomy" id="1423743"/>
    <lineage>
        <taxon>Bacteria</taxon>
        <taxon>Bacillati</taxon>
        <taxon>Bacillota</taxon>
        <taxon>Bacilli</taxon>
        <taxon>Lactobacillales</taxon>
        <taxon>Lactobacillaceae</taxon>
        <taxon>Lentilactobacillus</taxon>
    </lineage>
</organism>
<keyword evidence="9" id="KW-1185">Reference proteome</keyword>
<evidence type="ECO:0000256" key="1">
    <source>
        <dbReference type="ARBA" id="ARBA00022801"/>
    </source>
</evidence>
<protein>
    <submittedName>
        <fullName evidence="6 7">Phosphoglycerate mutase</fullName>
    </submittedName>
</protein>
<evidence type="ECO:0000256" key="4">
    <source>
        <dbReference type="SAM" id="SignalP"/>
    </source>
</evidence>
<dbReference type="PROSITE" id="PS00175">
    <property type="entry name" value="PG_MUTASE"/>
    <property type="match status" value="1"/>
</dbReference>
<evidence type="ECO:0000259" key="5">
    <source>
        <dbReference type="Pfam" id="PF17936"/>
    </source>
</evidence>
<comment type="caution">
    <text evidence="6">The sequence shown here is derived from an EMBL/GenBank/DDBJ whole genome shotgun (WGS) entry which is preliminary data.</text>
</comment>
<gene>
    <name evidence="7" type="ORF">FD41_GL000699</name>
    <name evidence="6" type="ORF">JCM14108_2618</name>
</gene>
<dbReference type="PANTHER" id="PTHR46517:SF1">
    <property type="entry name" value="FRUCTOSE-2,6-BISPHOSPHATASE TIGAR"/>
    <property type="match status" value="1"/>
</dbReference>
<keyword evidence="1" id="KW-0378">Hydrolase</keyword>
<dbReference type="InterPro" id="IPR001345">
    <property type="entry name" value="PG/BPGM_mutase_AS"/>
</dbReference>
<evidence type="ECO:0000313" key="9">
    <source>
        <dbReference type="Proteomes" id="UP000051966"/>
    </source>
</evidence>
<feature type="binding site" evidence="3">
    <location>
        <position position="92"/>
    </location>
    <ligand>
        <name>substrate</name>
    </ligand>
</feature>
<reference evidence="7 9" key="2">
    <citation type="journal article" date="2015" name="Genome Announc.">
        <title>Expanding the biotechnology potential of lactobacilli through comparative genomics of 213 strains and associated genera.</title>
        <authorList>
            <person name="Sun Z."/>
            <person name="Harris H.M."/>
            <person name="McCann A."/>
            <person name="Guo C."/>
            <person name="Argimon S."/>
            <person name="Zhang W."/>
            <person name="Yang X."/>
            <person name="Jeffery I.B."/>
            <person name="Cooney J.C."/>
            <person name="Kagawa T.F."/>
            <person name="Liu W."/>
            <person name="Song Y."/>
            <person name="Salvetti E."/>
            <person name="Wrobel A."/>
            <person name="Rasinkangas P."/>
            <person name="Parkhill J."/>
            <person name="Rea M.C."/>
            <person name="O'Sullivan O."/>
            <person name="Ritari J."/>
            <person name="Douillard F.P."/>
            <person name="Paul Ross R."/>
            <person name="Yang R."/>
            <person name="Briner A.E."/>
            <person name="Felis G.E."/>
            <person name="de Vos W.M."/>
            <person name="Barrangou R."/>
            <person name="Klaenhammer T.R."/>
            <person name="Caufield P.W."/>
            <person name="Cui Y."/>
            <person name="Zhang H."/>
            <person name="O'Toole P.W."/>
        </authorList>
    </citation>
    <scope>NUCLEOTIDE SEQUENCE [LARGE SCALE GENOMIC DNA]</scope>
    <source>
        <strain evidence="7 9">DSM 18382</strain>
    </source>
</reference>
<dbReference type="InterPro" id="IPR029033">
    <property type="entry name" value="His_PPase_superfam"/>
</dbReference>
<proteinExistence type="predicted"/>
<dbReference type="InterPro" id="IPR041498">
    <property type="entry name" value="Big_6"/>
</dbReference>
<accession>X0PLF3</accession>
<evidence type="ECO:0000313" key="6">
    <source>
        <dbReference type="EMBL" id="GAF37566.1"/>
    </source>
</evidence>
<evidence type="ECO:0000313" key="8">
    <source>
        <dbReference type="Proteomes" id="UP000019488"/>
    </source>
</evidence>
<feature type="binding site" evidence="3">
    <location>
        <begin position="119"/>
        <end position="122"/>
    </location>
    <ligand>
        <name>substrate</name>
    </ligand>
</feature>
<dbReference type="PATRIC" id="fig|1423743.5.peg.713"/>
<keyword evidence="4" id="KW-0732">Signal</keyword>
<dbReference type="SMART" id="SM00855">
    <property type="entry name" value="PGAM"/>
    <property type="match status" value="1"/>
</dbReference>
<dbReference type="InterPro" id="IPR051695">
    <property type="entry name" value="Phosphoglycerate_Mutase"/>
</dbReference>
<dbReference type="InterPro" id="IPR013078">
    <property type="entry name" value="His_Pase_superF_clade-1"/>
</dbReference>
<reference evidence="6" key="1">
    <citation type="journal article" date="2014" name="Genome Announc.">
        <title>Draft Genome Sequences of Two Lactobacillus Strains, L. farraginis JCM 14108T and L. composti JCM 14202T, Isolated from Compost of Distilled Shochu Residue.</title>
        <authorList>
            <person name="Yuki M."/>
            <person name="Oshima K."/>
            <person name="Suda W."/>
            <person name="Kitahara M."/>
            <person name="Kitamura K."/>
            <person name="Iida T."/>
            <person name="Hattori M."/>
            <person name="Ohkuma M."/>
        </authorList>
    </citation>
    <scope>NUCLEOTIDE SEQUENCE [LARGE SCALE GENOMIC DNA]</scope>
    <source>
        <strain evidence="6">JCM 14108</strain>
    </source>
</reference>
<dbReference type="GO" id="GO:0004331">
    <property type="term" value="F:fructose-2,6-bisphosphate 2-phosphatase activity"/>
    <property type="evidence" value="ECO:0007669"/>
    <property type="project" value="TreeGrafter"/>
</dbReference>
<evidence type="ECO:0000256" key="3">
    <source>
        <dbReference type="PIRSR" id="PIRSR613078-2"/>
    </source>
</evidence>
<name>X0PLF3_9LACO</name>
<feature type="chain" id="PRO_5044740298" evidence="4">
    <location>
        <begin position="20"/>
        <end position="390"/>
    </location>
</feature>
<dbReference type="RefSeq" id="WP_235807154.1">
    <property type="nucleotide sequence ID" value="NZ_AZFY01000106.1"/>
</dbReference>
<dbReference type="SUPFAM" id="SSF53254">
    <property type="entry name" value="Phosphoglycerate mutase-like"/>
    <property type="match status" value="1"/>
</dbReference>
<feature type="active site" description="Proton donor/acceptor" evidence="2">
    <location>
        <position position="119"/>
    </location>
</feature>
<dbReference type="eggNOG" id="COG0406">
    <property type="taxonomic scope" value="Bacteria"/>
</dbReference>
<dbReference type="STRING" id="1423743.FD41_GL000699"/>
<dbReference type="EMBL" id="AZFY01000106">
    <property type="protein sequence ID" value="KRM05853.1"/>
    <property type="molecule type" value="Genomic_DNA"/>
</dbReference>
<dbReference type="PANTHER" id="PTHR46517">
    <property type="entry name" value="FRUCTOSE-2,6-BISPHOSPHATASE TIGAR"/>
    <property type="match status" value="1"/>
</dbReference>
<dbReference type="Proteomes" id="UP000019488">
    <property type="component" value="Unassembled WGS sequence"/>
</dbReference>
<dbReference type="Proteomes" id="UP000051966">
    <property type="component" value="Unassembled WGS sequence"/>
</dbReference>
<dbReference type="Gene3D" id="3.40.50.1240">
    <property type="entry name" value="Phosphoglycerate mutase-like"/>
    <property type="match status" value="1"/>
</dbReference>
<dbReference type="GO" id="GO:0045820">
    <property type="term" value="P:negative regulation of glycolytic process"/>
    <property type="evidence" value="ECO:0007669"/>
    <property type="project" value="TreeGrafter"/>
</dbReference>
<feature type="signal peptide" evidence="4">
    <location>
        <begin position="1"/>
        <end position="19"/>
    </location>
</feature>
<dbReference type="AlphaFoldDB" id="X0PLF3"/>
<feature type="active site" description="Tele-phosphohistidine intermediate" evidence="2">
    <location>
        <position position="43"/>
    </location>
</feature>
<dbReference type="CDD" id="cd07067">
    <property type="entry name" value="HP_PGM_like"/>
    <property type="match status" value="1"/>
</dbReference>
<evidence type="ECO:0000313" key="7">
    <source>
        <dbReference type="EMBL" id="KRM05853.1"/>
    </source>
</evidence>
<evidence type="ECO:0000256" key="2">
    <source>
        <dbReference type="PIRSR" id="PIRSR613078-1"/>
    </source>
</evidence>